<keyword evidence="2" id="KW-1185">Reference proteome</keyword>
<dbReference type="EMBL" id="JACHHY010000074">
    <property type="protein sequence ID" value="MBB5020659.1"/>
    <property type="molecule type" value="Genomic_DNA"/>
</dbReference>
<name>A0A840MUA2_9PROT</name>
<organism evidence="1 2">
    <name type="scientific">Chitinivorax tropicus</name>
    <dbReference type="NCBI Taxonomy" id="714531"/>
    <lineage>
        <taxon>Bacteria</taxon>
        <taxon>Pseudomonadati</taxon>
        <taxon>Pseudomonadota</taxon>
        <taxon>Betaproteobacteria</taxon>
        <taxon>Chitinivorax</taxon>
    </lineage>
</organism>
<dbReference type="Proteomes" id="UP000575898">
    <property type="component" value="Unassembled WGS sequence"/>
</dbReference>
<gene>
    <name evidence="1" type="ORF">HNQ59_003984</name>
</gene>
<dbReference type="RefSeq" id="WP_184042017.1">
    <property type="nucleotide sequence ID" value="NZ_JACHHY010000074.1"/>
</dbReference>
<protein>
    <submittedName>
        <fullName evidence="1">Uncharacterized protein</fullName>
    </submittedName>
</protein>
<comment type="caution">
    <text evidence="1">The sequence shown here is derived from an EMBL/GenBank/DDBJ whole genome shotgun (WGS) entry which is preliminary data.</text>
</comment>
<sequence>MLLGVQLLGPVAAAVEEGGQVVAGEAFQVQQGAGLGVGQGVDVLMVLVGAQTKIYLTRSKT</sequence>
<accession>A0A840MUA2</accession>
<reference evidence="1 2" key="1">
    <citation type="submission" date="2020-08" db="EMBL/GenBank/DDBJ databases">
        <title>Genomic Encyclopedia of Type Strains, Phase IV (KMG-IV): sequencing the most valuable type-strain genomes for metagenomic binning, comparative biology and taxonomic classification.</title>
        <authorList>
            <person name="Goeker M."/>
        </authorList>
    </citation>
    <scope>NUCLEOTIDE SEQUENCE [LARGE SCALE GENOMIC DNA]</scope>
    <source>
        <strain evidence="1 2">DSM 27165</strain>
    </source>
</reference>
<proteinExistence type="predicted"/>
<evidence type="ECO:0000313" key="2">
    <source>
        <dbReference type="Proteomes" id="UP000575898"/>
    </source>
</evidence>
<dbReference type="AlphaFoldDB" id="A0A840MUA2"/>
<evidence type="ECO:0000313" key="1">
    <source>
        <dbReference type="EMBL" id="MBB5020659.1"/>
    </source>
</evidence>